<protein>
    <recommendedName>
        <fullName evidence="3">C2H2-type domain-containing protein</fullName>
    </recommendedName>
</protein>
<accession>A0A9L0I8M0</accession>
<evidence type="ECO:0000259" key="3">
    <source>
        <dbReference type="PROSITE" id="PS50157"/>
    </source>
</evidence>
<dbReference type="Ensembl" id="ENSEAST00005059441.1">
    <property type="protein sequence ID" value="ENSEASP00005036939.1"/>
    <property type="gene ID" value="ENSEASG00005036913.1"/>
</dbReference>
<proteinExistence type="predicted"/>
<reference evidence="4 5" key="1">
    <citation type="journal article" date="2020" name="Nat. Commun.">
        <title>Donkey genomes provide new insights into domestication and selection for coat color.</title>
        <authorList>
            <person name="Wang"/>
            <person name="C."/>
            <person name="Li"/>
            <person name="H."/>
            <person name="Guo"/>
            <person name="Y."/>
            <person name="Huang"/>
            <person name="J."/>
            <person name="Sun"/>
            <person name="Y."/>
            <person name="Min"/>
            <person name="J."/>
            <person name="Wang"/>
            <person name="J."/>
            <person name="Fang"/>
            <person name="X."/>
            <person name="Zhao"/>
            <person name="Z."/>
            <person name="Wang"/>
            <person name="S."/>
            <person name="Zhang"/>
            <person name="Y."/>
            <person name="Liu"/>
            <person name="Q."/>
            <person name="Jiang"/>
            <person name="Q."/>
            <person name="Wang"/>
            <person name="X."/>
            <person name="Guo"/>
            <person name="Y."/>
            <person name="Yang"/>
            <person name="C."/>
            <person name="Wang"/>
            <person name="Y."/>
            <person name="Tian"/>
            <person name="F."/>
            <person name="Zhuang"/>
            <person name="G."/>
            <person name="Fan"/>
            <person name="Y."/>
            <person name="Gao"/>
            <person name="Q."/>
            <person name="Li"/>
            <person name="Y."/>
            <person name="Ju"/>
            <person name="Z."/>
            <person name="Li"/>
            <person name="J."/>
            <person name="Li"/>
            <person name="R."/>
            <person name="Hou"/>
            <person name="M."/>
            <person name="Yang"/>
            <person name="G."/>
            <person name="Liu"/>
            <person name="G."/>
            <person name="Liu"/>
            <person name="W."/>
            <person name="Guo"/>
            <person name="J."/>
            <person name="Pan"/>
            <person name="S."/>
            <person name="Fan"/>
            <person name="G."/>
            <person name="Zhang"/>
            <person name="W."/>
            <person name="Zhang"/>
            <person name="R."/>
            <person name="Yu"/>
            <person name="J."/>
            <person name="Zhang"/>
            <person name="X."/>
            <person name="Yin"/>
            <person name="Q."/>
            <person name="Ji"/>
            <person name="C."/>
            <person name="Jin"/>
            <person name="Y."/>
            <person name="Yue"/>
            <person name="G."/>
            <person name="Liu"/>
            <person name="M."/>
            <person name="Xu"/>
            <person name="J."/>
            <person name="Liu"/>
            <person name="S."/>
            <person name="Jordana"/>
            <person name="J."/>
            <person name="Noce"/>
            <person name="A."/>
            <person name="Amills"/>
            <person name="M."/>
            <person name="Wu"/>
            <person name="D.D."/>
            <person name="Li"/>
            <person name="S."/>
            <person name="Zhou"/>
            <person name="X. and Zhong"/>
            <person name="J."/>
        </authorList>
    </citation>
    <scope>NUCLEOTIDE SEQUENCE [LARGE SCALE GENOMIC DNA]</scope>
</reference>
<dbReference type="GO" id="GO:0008270">
    <property type="term" value="F:zinc ion binding"/>
    <property type="evidence" value="ECO:0007669"/>
    <property type="project" value="UniProtKB-KW"/>
</dbReference>
<dbReference type="InterPro" id="IPR036236">
    <property type="entry name" value="Znf_C2H2_sf"/>
</dbReference>
<evidence type="ECO:0000313" key="4">
    <source>
        <dbReference type="Ensembl" id="ENSEASP00005036939.1"/>
    </source>
</evidence>
<feature type="domain" description="C2H2-type" evidence="3">
    <location>
        <begin position="171"/>
        <end position="198"/>
    </location>
</feature>
<evidence type="ECO:0000256" key="1">
    <source>
        <dbReference type="PROSITE-ProRule" id="PRU00042"/>
    </source>
</evidence>
<evidence type="ECO:0000313" key="5">
    <source>
        <dbReference type="Proteomes" id="UP000694387"/>
    </source>
</evidence>
<keyword evidence="1" id="KW-0862">Zinc</keyword>
<keyword evidence="1" id="KW-0863">Zinc-finger</keyword>
<keyword evidence="1" id="KW-0479">Metal-binding</keyword>
<feature type="region of interest" description="Disordered" evidence="2">
    <location>
        <begin position="1"/>
        <end position="26"/>
    </location>
</feature>
<reference evidence="4" key="2">
    <citation type="submission" date="2025-08" db="UniProtKB">
        <authorList>
            <consortium name="Ensembl"/>
        </authorList>
    </citation>
    <scope>IDENTIFICATION</scope>
</reference>
<dbReference type="SUPFAM" id="SSF57667">
    <property type="entry name" value="beta-beta-alpha zinc fingers"/>
    <property type="match status" value="1"/>
</dbReference>
<dbReference type="Proteomes" id="UP000694387">
    <property type="component" value="Chromosome 14"/>
</dbReference>
<evidence type="ECO:0000256" key="2">
    <source>
        <dbReference type="SAM" id="MobiDB-lite"/>
    </source>
</evidence>
<dbReference type="PROSITE" id="PS50157">
    <property type="entry name" value="ZINC_FINGER_C2H2_2"/>
    <property type="match status" value="1"/>
</dbReference>
<keyword evidence="5" id="KW-1185">Reference proteome</keyword>
<organism evidence="4 5">
    <name type="scientific">Equus asinus</name>
    <name type="common">Donkey</name>
    <name type="synonym">Equus africanus asinus</name>
    <dbReference type="NCBI Taxonomy" id="9793"/>
    <lineage>
        <taxon>Eukaryota</taxon>
        <taxon>Metazoa</taxon>
        <taxon>Chordata</taxon>
        <taxon>Craniata</taxon>
        <taxon>Vertebrata</taxon>
        <taxon>Euteleostomi</taxon>
        <taxon>Mammalia</taxon>
        <taxon>Eutheria</taxon>
        <taxon>Laurasiatheria</taxon>
        <taxon>Perissodactyla</taxon>
        <taxon>Equidae</taxon>
        <taxon>Equus</taxon>
    </lineage>
</organism>
<sequence length="201" mass="21590">RTQNPEPGRKYQVPDNSRRWGAPAGQVNERVKPTETVRCHFLEGHGLVDISVSGADAWVPSVSCCPSACQLSGWRLGNQALFTAIELAATARECSDRAEPWGNWTSGSQGSPRSALDCGVVPPERPFLVWPGQPADREMLLGLQSLCSSGSGPGEEESPARINCSAIPKALECRECGLTAAYFPDLIHHQSSHAGDKPHCC</sequence>
<name>A0A9L0I8M0_EQUAS</name>
<dbReference type="AlphaFoldDB" id="A0A9L0I8M0"/>
<reference evidence="4" key="3">
    <citation type="submission" date="2025-09" db="UniProtKB">
        <authorList>
            <consortium name="Ensembl"/>
        </authorList>
    </citation>
    <scope>IDENTIFICATION</scope>
</reference>
<dbReference type="InterPro" id="IPR013087">
    <property type="entry name" value="Znf_C2H2_type"/>
</dbReference>